<keyword evidence="5" id="KW-1185">Reference proteome</keyword>
<dbReference type="SMART" id="SM00862">
    <property type="entry name" value="Trans_reg_C"/>
    <property type="match status" value="1"/>
</dbReference>
<dbReference type="InterPro" id="IPR036388">
    <property type="entry name" value="WH-like_DNA-bd_sf"/>
</dbReference>
<dbReference type="GO" id="GO:0003677">
    <property type="term" value="F:DNA binding"/>
    <property type="evidence" value="ECO:0007669"/>
    <property type="project" value="UniProtKB-UniRule"/>
</dbReference>
<evidence type="ECO:0000313" key="4">
    <source>
        <dbReference type="EMBL" id="SDC66948.1"/>
    </source>
</evidence>
<dbReference type="Pfam" id="PF00486">
    <property type="entry name" value="Trans_reg_C"/>
    <property type="match status" value="1"/>
</dbReference>
<name>A0A1G6NGL4_9PSEU</name>
<evidence type="ECO:0000259" key="3">
    <source>
        <dbReference type="PROSITE" id="PS51755"/>
    </source>
</evidence>
<reference evidence="5" key="1">
    <citation type="submission" date="2016-10" db="EMBL/GenBank/DDBJ databases">
        <authorList>
            <person name="Varghese N."/>
            <person name="Submissions S."/>
        </authorList>
    </citation>
    <scope>NUCLEOTIDE SEQUENCE [LARGE SCALE GENOMIC DNA]</scope>
    <source>
        <strain evidence="5">IBRC-M 10403</strain>
    </source>
</reference>
<dbReference type="PROSITE" id="PS51755">
    <property type="entry name" value="OMPR_PHOB"/>
    <property type="match status" value="1"/>
</dbReference>
<feature type="DNA-binding region" description="OmpR/PhoB-type" evidence="2">
    <location>
        <begin position="74"/>
        <end position="172"/>
    </location>
</feature>
<evidence type="ECO:0000313" key="5">
    <source>
        <dbReference type="Proteomes" id="UP000199501"/>
    </source>
</evidence>
<protein>
    <submittedName>
        <fullName evidence="4">Transcriptional regulatory protein, C terminal</fullName>
    </submittedName>
</protein>
<evidence type="ECO:0000256" key="2">
    <source>
        <dbReference type="PROSITE-ProRule" id="PRU01091"/>
    </source>
</evidence>
<sequence>MTIAGSGGGGRSVDAVDVFGRFDPPLILCVGTSADELAAVAAATGGRAAVLYLPDTGALRTALAAMPSPRAAAHRVVEHGKLRLDADLREATWRGGAVPLSSREFDLLFALAADPGRVWSFAELTTHVWGRPYVGDTQAVGSAVKRLRRQLREVASEVRVESVRGVGYRLTVGEVPLPSH</sequence>
<gene>
    <name evidence="4" type="ORF">SAMN05216174_103355</name>
</gene>
<organism evidence="4 5">
    <name type="scientific">Actinokineospora iranica</name>
    <dbReference type="NCBI Taxonomy" id="1271860"/>
    <lineage>
        <taxon>Bacteria</taxon>
        <taxon>Bacillati</taxon>
        <taxon>Actinomycetota</taxon>
        <taxon>Actinomycetes</taxon>
        <taxon>Pseudonocardiales</taxon>
        <taxon>Pseudonocardiaceae</taxon>
        <taxon>Actinokineospora</taxon>
    </lineage>
</organism>
<dbReference type="SUPFAM" id="SSF46894">
    <property type="entry name" value="C-terminal effector domain of the bipartite response regulators"/>
    <property type="match status" value="1"/>
</dbReference>
<dbReference type="STRING" id="1271860.SAMN05216174_103355"/>
<dbReference type="Proteomes" id="UP000199501">
    <property type="component" value="Unassembled WGS sequence"/>
</dbReference>
<dbReference type="Gene3D" id="1.10.10.10">
    <property type="entry name" value="Winged helix-like DNA-binding domain superfamily/Winged helix DNA-binding domain"/>
    <property type="match status" value="1"/>
</dbReference>
<dbReference type="EMBL" id="FMZZ01000003">
    <property type="protein sequence ID" value="SDC66948.1"/>
    <property type="molecule type" value="Genomic_DNA"/>
</dbReference>
<proteinExistence type="predicted"/>
<keyword evidence="1 2" id="KW-0238">DNA-binding</keyword>
<dbReference type="AlphaFoldDB" id="A0A1G6NGL4"/>
<evidence type="ECO:0000256" key="1">
    <source>
        <dbReference type="ARBA" id="ARBA00023125"/>
    </source>
</evidence>
<dbReference type="CDD" id="cd00383">
    <property type="entry name" value="trans_reg_C"/>
    <property type="match status" value="1"/>
</dbReference>
<dbReference type="GO" id="GO:0006355">
    <property type="term" value="P:regulation of DNA-templated transcription"/>
    <property type="evidence" value="ECO:0007669"/>
    <property type="project" value="InterPro"/>
</dbReference>
<dbReference type="InterPro" id="IPR001867">
    <property type="entry name" value="OmpR/PhoB-type_DNA-bd"/>
</dbReference>
<feature type="domain" description="OmpR/PhoB-type" evidence="3">
    <location>
        <begin position="74"/>
        <end position="172"/>
    </location>
</feature>
<dbReference type="InterPro" id="IPR016032">
    <property type="entry name" value="Sig_transdc_resp-reg_C-effctor"/>
</dbReference>
<dbReference type="GO" id="GO:0000160">
    <property type="term" value="P:phosphorelay signal transduction system"/>
    <property type="evidence" value="ECO:0007669"/>
    <property type="project" value="InterPro"/>
</dbReference>
<accession>A0A1G6NGL4</accession>
<dbReference type="OrthoDB" id="3691954at2"/>